<accession>E0RSK6</accession>
<dbReference type="SUPFAM" id="SSF53098">
    <property type="entry name" value="Ribonuclease H-like"/>
    <property type="match status" value="1"/>
</dbReference>
<evidence type="ECO:0000256" key="10">
    <source>
        <dbReference type="ARBA" id="ARBA00022723"/>
    </source>
</evidence>
<protein>
    <recommendedName>
        <fullName evidence="7 14">Ribonuclease HII</fullName>
        <shortName evidence="14">RNase HII</shortName>
        <ecNumber evidence="6 14">3.1.26.4</ecNumber>
    </recommendedName>
</protein>
<dbReference type="GO" id="GO:0005737">
    <property type="term" value="C:cytoplasm"/>
    <property type="evidence" value="ECO:0007669"/>
    <property type="project" value="UniProtKB-SubCell"/>
</dbReference>
<evidence type="ECO:0000256" key="16">
    <source>
        <dbReference type="RuleBase" id="RU003515"/>
    </source>
</evidence>
<keyword evidence="8 14" id="KW-0963">Cytoplasm</keyword>
<comment type="cofactor">
    <cofactor evidence="14 15">
        <name>Mn(2+)</name>
        <dbReference type="ChEBI" id="CHEBI:29035"/>
    </cofactor>
    <cofactor evidence="14 15">
        <name>Mg(2+)</name>
        <dbReference type="ChEBI" id="CHEBI:18420"/>
    </cofactor>
    <text evidence="14 15">Manganese or magnesium. Binds 1 divalent metal ion per monomer in the absence of substrate. May bind a second metal ion after substrate binding.</text>
</comment>
<evidence type="ECO:0000256" key="12">
    <source>
        <dbReference type="ARBA" id="ARBA00022801"/>
    </source>
</evidence>
<keyword evidence="10 14" id="KW-0479">Metal-binding</keyword>
<dbReference type="RefSeq" id="WP_013313834.1">
    <property type="nucleotide sequence ID" value="NC_014484.1"/>
</dbReference>
<feature type="domain" description="RNase H type-2" evidence="17">
    <location>
        <begin position="2"/>
        <end position="193"/>
    </location>
</feature>
<evidence type="ECO:0000256" key="11">
    <source>
        <dbReference type="ARBA" id="ARBA00022759"/>
    </source>
</evidence>
<evidence type="ECO:0000256" key="6">
    <source>
        <dbReference type="ARBA" id="ARBA00012180"/>
    </source>
</evidence>
<reference evidence="18 19" key="2">
    <citation type="journal article" date="2010" name="J. Bacteriol.">
        <title>Genome sequence of the polysaccharide-degrading, thermophilic anaerobe Spirochaeta thermophila DSM 6192.</title>
        <authorList>
            <person name="Angelov A."/>
            <person name="Liebl S."/>
            <person name="Ballschmiter M."/>
            <person name="Bomeke M."/>
            <person name="Lehmann R."/>
            <person name="Liesegang H."/>
            <person name="Daniel R."/>
            <person name="Liebl W."/>
        </authorList>
    </citation>
    <scope>NUCLEOTIDE SEQUENCE [LARGE SCALE GENOMIC DNA]</scope>
    <source>
        <strain evidence="19">ATCC 49972 / DSM 6192 / RI 19.B1</strain>
    </source>
</reference>
<evidence type="ECO:0000313" key="18">
    <source>
        <dbReference type="EMBL" id="ADN01993.1"/>
    </source>
</evidence>
<dbReference type="PaxDb" id="665571-STHERM_c10480"/>
<dbReference type="HOGENOM" id="CLU_036532_3_1_12"/>
<feature type="binding site" evidence="14 15">
    <location>
        <position position="106"/>
    </location>
    <ligand>
        <name>a divalent metal cation</name>
        <dbReference type="ChEBI" id="CHEBI:60240"/>
    </ligand>
</feature>
<sequence length="193" mass="21422">MDTVCGIDEVGRGPLAGPVVAAAVVLTPGTSLPGLKDSKKLSPEERERLFPLILEAAAAVGVGWAWPHEVDRFNIHNATLKAMERAYEMLIQKLSPSLVPTEVVIDGRHAPPSITHARAVVKADSFVPEVMAASIVAKVFRDEWMKIYHRFLPEYTFSQHKGYPTRLHRERILTIGSCPIHRRTFLVRAARSP</sequence>
<dbReference type="GO" id="GO:0003723">
    <property type="term" value="F:RNA binding"/>
    <property type="evidence" value="ECO:0007669"/>
    <property type="project" value="UniProtKB-UniRule"/>
</dbReference>
<organism evidence="18 19">
    <name type="scientific">Winmispira thermophila (strain ATCC 49972 / DSM 6192 / RI 19.B1)</name>
    <name type="common">Spirochaeta thermophila</name>
    <dbReference type="NCBI Taxonomy" id="665571"/>
    <lineage>
        <taxon>Bacteria</taxon>
        <taxon>Pseudomonadati</taxon>
        <taxon>Spirochaetota</taxon>
        <taxon>Spirochaetia</taxon>
        <taxon>Winmispirales</taxon>
        <taxon>Winmispiraceae</taxon>
        <taxon>Winmispira</taxon>
    </lineage>
</organism>
<evidence type="ECO:0000256" key="13">
    <source>
        <dbReference type="ARBA" id="ARBA00023211"/>
    </source>
</evidence>
<dbReference type="PROSITE" id="PS51975">
    <property type="entry name" value="RNASE_H_2"/>
    <property type="match status" value="1"/>
</dbReference>
<dbReference type="GO" id="GO:0043137">
    <property type="term" value="P:DNA replication, removal of RNA primer"/>
    <property type="evidence" value="ECO:0007669"/>
    <property type="project" value="TreeGrafter"/>
</dbReference>
<keyword evidence="13 14" id="KW-0464">Manganese</keyword>
<dbReference type="Pfam" id="PF01351">
    <property type="entry name" value="RNase_HII"/>
    <property type="match status" value="1"/>
</dbReference>
<dbReference type="InterPro" id="IPR022898">
    <property type="entry name" value="RNase_HII"/>
</dbReference>
<dbReference type="InterPro" id="IPR012337">
    <property type="entry name" value="RNaseH-like_sf"/>
</dbReference>
<evidence type="ECO:0000256" key="14">
    <source>
        <dbReference type="HAMAP-Rule" id="MF_00052"/>
    </source>
</evidence>
<name>E0RSK6_WINT6</name>
<dbReference type="NCBIfam" id="NF000595">
    <property type="entry name" value="PRK00015.1-3"/>
    <property type="match status" value="1"/>
</dbReference>
<comment type="similarity">
    <text evidence="5 14 16">Belongs to the RNase HII family.</text>
</comment>
<dbReference type="eggNOG" id="COG0164">
    <property type="taxonomic scope" value="Bacteria"/>
</dbReference>
<dbReference type="InterPro" id="IPR001352">
    <property type="entry name" value="RNase_HII/HIII"/>
</dbReference>
<evidence type="ECO:0000313" key="19">
    <source>
        <dbReference type="Proteomes" id="UP000001296"/>
    </source>
</evidence>
<dbReference type="GO" id="GO:0004523">
    <property type="term" value="F:RNA-DNA hybrid ribonuclease activity"/>
    <property type="evidence" value="ECO:0007669"/>
    <property type="project" value="UniProtKB-UniRule"/>
</dbReference>
<evidence type="ECO:0000256" key="7">
    <source>
        <dbReference type="ARBA" id="ARBA00019179"/>
    </source>
</evidence>
<dbReference type="EMBL" id="CP001698">
    <property type="protein sequence ID" value="ADN01993.1"/>
    <property type="molecule type" value="Genomic_DNA"/>
</dbReference>
<evidence type="ECO:0000256" key="2">
    <source>
        <dbReference type="ARBA" id="ARBA00001946"/>
    </source>
</evidence>
<evidence type="ECO:0000256" key="8">
    <source>
        <dbReference type="ARBA" id="ARBA00022490"/>
    </source>
</evidence>
<dbReference type="PANTHER" id="PTHR10954:SF18">
    <property type="entry name" value="RIBONUCLEASE HII"/>
    <property type="match status" value="1"/>
</dbReference>
<feature type="binding site" evidence="14 15">
    <location>
        <position position="9"/>
    </location>
    <ligand>
        <name>a divalent metal cation</name>
        <dbReference type="ChEBI" id="CHEBI:60240"/>
    </ligand>
</feature>
<dbReference type="PANTHER" id="PTHR10954">
    <property type="entry name" value="RIBONUCLEASE H2 SUBUNIT A"/>
    <property type="match status" value="1"/>
</dbReference>
<dbReference type="GO" id="GO:0030145">
    <property type="term" value="F:manganese ion binding"/>
    <property type="evidence" value="ECO:0007669"/>
    <property type="project" value="UniProtKB-UniRule"/>
</dbReference>
<evidence type="ECO:0000256" key="3">
    <source>
        <dbReference type="ARBA" id="ARBA00004065"/>
    </source>
</evidence>
<dbReference type="GO" id="GO:0006298">
    <property type="term" value="P:mismatch repair"/>
    <property type="evidence" value="ECO:0007669"/>
    <property type="project" value="TreeGrafter"/>
</dbReference>
<dbReference type="Gene3D" id="3.30.420.10">
    <property type="entry name" value="Ribonuclease H-like superfamily/Ribonuclease H"/>
    <property type="match status" value="1"/>
</dbReference>
<comment type="cofactor">
    <cofactor evidence="2">
        <name>Mg(2+)</name>
        <dbReference type="ChEBI" id="CHEBI:18420"/>
    </cofactor>
</comment>
<dbReference type="AlphaFoldDB" id="E0RSK6"/>
<keyword evidence="12 14" id="KW-0378">Hydrolase</keyword>
<keyword evidence="9 14" id="KW-0540">Nuclease</keyword>
<dbReference type="InterPro" id="IPR024567">
    <property type="entry name" value="RNase_HII/HIII_dom"/>
</dbReference>
<evidence type="ECO:0000256" key="9">
    <source>
        <dbReference type="ARBA" id="ARBA00022722"/>
    </source>
</evidence>
<gene>
    <name evidence="14" type="primary">rnhB</name>
    <name evidence="18" type="ordered locus">STHERM_c10480</name>
</gene>
<evidence type="ECO:0000259" key="17">
    <source>
        <dbReference type="PROSITE" id="PS51975"/>
    </source>
</evidence>
<dbReference type="CDD" id="cd07182">
    <property type="entry name" value="RNase_HII_bacteria_HII_like"/>
    <property type="match status" value="1"/>
</dbReference>
<dbReference type="HAMAP" id="MF_00052_B">
    <property type="entry name" value="RNase_HII_B"/>
    <property type="match status" value="1"/>
</dbReference>
<comment type="catalytic activity">
    <reaction evidence="1 14 15 16">
        <text>Endonucleolytic cleavage to 5'-phosphomonoester.</text>
        <dbReference type="EC" id="3.1.26.4"/>
    </reaction>
</comment>
<feature type="binding site" evidence="14 15">
    <location>
        <position position="8"/>
    </location>
    <ligand>
        <name>a divalent metal cation</name>
        <dbReference type="ChEBI" id="CHEBI:60240"/>
    </ligand>
</feature>
<dbReference type="EC" id="3.1.26.4" evidence="6 14"/>
<dbReference type="KEGG" id="sta:STHERM_c10480"/>
<dbReference type="Proteomes" id="UP000001296">
    <property type="component" value="Chromosome"/>
</dbReference>
<evidence type="ECO:0000256" key="1">
    <source>
        <dbReference type="ARBA" id="ARBA00000077"/>
    </source>
</evidence>
<evidence type="ECO:0000256" key="15">
    <source>
        <dbReference type="PROSITE-ProRule" id="PRU01319"/>
    </source>
</evidence>
<comment type="function">
    <text evidence="3 14 16">Endonuclease that specifically degrades the RNA of RNA-DNA hybrids.</text>
</comment>
<keyword evidence="11 14" id="KW-0255">Endonuclease</keyword>
<dbReference type="GO" id="GO:0032299">
    <property type="term" value="C:ribonuclease H2 complex"/>
    <property type="evidence" value="ECO:0007669"/>
    <property type="project" value="TreeGrafter"/>
</dbReference>
<evidence type="ECO:0000256" key="5">
    <source>
        <dbReference type="ARBA" id="ARBA00007383"/>
    </source>
</evidence>
<reference key="1">
    <citation type="submission" date="2009-08" db="EMBL/GenBank/DDBJ databases">
        <title>The genome sequence of Spirochaeta thermophila DSM6192.</title>
        <authorList>
            <person name="Angelov A."/>
            <person name="Mientus M."/>
            <person name="Wittenberg S."/>
            <person name="Lehmann R."/>
            <person name="Liesegang H."/>
            <person name="Daniel R."/>
            <person name="Liebl W."/>
        </authorList>
    </citation>
    <scope>NUCLEOTIDE SEQUENCE</scope>
    <source>
        <strain>DSM 6192</strain>
    </source>
</reference>
<comment type="subcellular location">
    <subcellularLocation>
        <location evidence="4 14">Cytoplasm</location>
    </subcellularLocation>
</comment>
<evidence type="ECO:0000256" key="4">
    <source>
        <dbReference type="ARBA" id="ARBA00004496"/>
    </source>
</evidence>
<dbReference type="InterPro" id="IPR036397">
    <property type="entry name" value="RNaseH_sf"/>
</dbReference>
<proteinExistence type="inferred from homology"/>